<keyword evidence="6" id="KW-0966">Cell projection</keyword>
<evidence type="ECO:0000313" key="6">
    <source>
        <dbReference type="EMBL" id="SHN24406.1"/>
    </source>
</evidence>
<evidence type="ECO:0000313" key="7">
    <source>
        <dbReference type="Proteomes" id="UP000184339"/>
    </source>
</evidence>
<dbReference type="PRINTS" id="PR00207">
    <property type="entry name" value="FLAGELLIN"/>
</dbReference>
<comment type="similarity">
    <text evidence="1 3">Belongs to the bacterial flagellin family.</text>
</comment>
<evidence type="ECO:0000259" key="5">
    <source>
        <dbReference type="Pfam" id="PF00700"/>
    </source>
</evidence>
<keyword evidence="2 3" id="KW-0975">Bacterial flagellum</keyword>
<name>A0A1M7Q2F0_9BURK</name>
<dbReference type="Gene3D" id="6.10.10.10">
    <property type="entry name" value="Flagellar export chaperone, C-terminal domain"/>
    <property type="match status" value="1"/>
</dbReference>
<dbReference type="RefSeq" id="WP_072785686.1">
    <property type="nucleotide sequence ID" value="NZ_FRCX01000006.1"/>
</dbReference>
<dbReference type="Gene3D" id="2.30.220.10">
    <property type="entry name" value="f41 fragment of flagellin, C-terminal domain"/>
    <property type="match status" value="1"/>
</dbReference>
<protein>
    <recommendedName>
        <fullName evidence="3">Flagellin</fullName>
    </recommendedName>
</protein>
<sequence>MQITTNILSLNAQRSLTRSSEDLAVHLQRISSGTRINSARDDAAGQAVSSRMTAEINGLRRANQNINDGISLIQVADGAAGELNANYQRMRELAVQAANDTNSKIDRKSIQQEVDALVAANADIVDGARFNRQKLLDGGFSQQLQVGADAGQVLQVTIPQAVIQAHYSDSLVDMAPQQSTAVGTAVLGALNYGDLAVNNTAVGATTAGAQAGQNAASAYAVAAAVNAANIAGISATATTSISGDVGATGALPNAAFSVNGVTVGPIGGATAAARAASAAAAISATTGSSGVSASASGGTLTLTAADGRDIMLSEAAGGSLGSLGLPAGSIKGSVTVSEAPRPLPHSMRIAGANPAQAGLVAGASSSVSIGPPDMQIRPTYTAGEPAMDLSTHSGASDALDYLDGKLDLVNSIRAQLGAINNRLTAAAGNATSEADNLTAARSRILDADYATETAQLTRANILRQAGASIVAQANALPQQALMLLR</sequence>
<dbReference type="AlphaFoldDB" id="A0A1M7Q2F0"/>
<feature type="domain" description="Flagellin N-terminal" evidence="4">
    <location>
        <begin position="3"/>
        <end position="138"/>
    </location>
</feature>
<keyword evidence="6" id="KW-0969">Cilium</keyword>
<accession>A0A1M7Q2F0</accession>
<dbReference type="InterPro" id="IPR046358">
    <property type="entry name" value="Flagellin_C"/>
</dbReference>
<dbReference type="OrthoDB" id="9796789at2"/>
<dbReference type="InterPro" id="IPR001029">
    <property type="entry name" value="Flagellin_N"/>
</dbReference>
<evidence type="ECO:0000256" key="2">
    <source>
        <dbReference type="ARBA" id="ARBA00023143"/>
    </source>
</evidence>
<keyword evidence="7" id="KW-1185">Reference proteome</keyword>
<proteinExistence type="inferred from homology"/>
<evidence type="ECO:0000256" key="1">
    <source>
        <dbReference type="ARBA" id="ARBA00005709"/>
    </source>
</evidence>
<keyword evidence="3" id="KW-0964">Secreted</keyword>
<reference evidence="7" key="1">
    <citation type="submission" date="2016-11" db="EMBL/GenBank/DDBJ databases">
        <authorList>
            <person name="Varghese N."/>
            <person name="Submissions S."/>
        </authorList>
    </citation>
    <scope>NUCLEOTIDE SEQUENCE [LARGE SCALE GENOMIC DNA]</scope>
    <source>
        <strain evidence="7">Sac-22</strain>
    </source>
</reference>
<dbReference type="STRING" id="551987.SAMN05192549_106106"/>
<dbReference type="GO" id="GO:0005576">
    <property type="term" value="C:extracellular region"/>
    <property type="evidence" value="ECO:0007669"/>
    <property type="project" value="UniProtKB-SubCell"/>
</dbReference>
<evidence type="ECO:0000256" key="3">
    <source>
        <dbReference type="RuleBase" id="RU362073"/>
    </source>
</evidence>
<dbReference type="EMBL" id="FRCX01000006">
    <property type="protein sequence ID" value="SHN24406.1"/>
    <property type="molecule type" value="Genomic_DNA"/>
</dbReference>
<dbReference type="Proteomes" id="UP000184339">
    <property type="component" value="Unassembled WGS sequence"/>
</dbReference>
<dbReference type="PANTHER" id="PTHR42792:SF2">
    <property type="entry name" value="FLAGELLIN"/>
    <property type="match status" value="1"/>
</dbReference>
<dbReference type="InterPro" id="IPR001492">
    <property type="entry name" value="Flagellin"/>
</dbReference>
<dbReference type="PANTHER" id="PTHR42792">
    <property type="entry name" value="FLAGELLIN"/>
    <property type="match status" value="1"/>
</dbReference>
<dbReference type="Gene3D" id="1.20.1330.10">
    <property type="entry name" value="f41 fragment of flagellin, N-terminal domain"/>
    <property type="match status" value="1"/>
</dbReference>
<dbReference type="GO" id="GO:0009288">
    <property type="term" value="C:bacterial-type flagellum"/>
    <property type="evidence" value="ECO:0007669"/>
    <property type="project" value="UniProtKB-SubCell"/>
</dbReference>
<comment type="subcellular location">
    <subcellularLocation>
        <location evidence="3">Secreted</location>
    </subcellularLocation>
    <subcellularLocation>
        <location evidence="3">Bacterial flagellum</location>
    </subcellularLocation>
</comment>
<dbReference type="Pfam" id="PF00700">
    <property type="entry name" value="Flagellin_C"/>
    <property type="match status" value="1"/>
</dbReference>
<comment type="function">
    <text evidence="3">Flagellin is the subunit protein which polymerizes to form the filaments of bacterial flagella.</text>
</comment>
<dbReference type="Gene3D" id="2.170.280.10">
    <property type="entry name" value="f41 fragment of flagellin, middle domain"/>
    <property type="match status" value="1"/>
</dbReference>
<evidence type="ECO:0000259" key="4">
    <source>
        <dbReference type="Pfam" id="PF00669"/>
    </source>
</evidence>
<dbReference type="SUPFAM" id="SSF64518">
    <property type="entry name" value="Phase 1 flagellin"/>
    <property type="match status" value="1"/>
</dbReference>
<keyword evidence="6" id="KW-0282">Flagellum</keyword>
<gene>
    <name evidence="6" type="ORF">SAMN05192549_106106</name>
</gene>
<organism evidence="6 7">
    <name type="scientific">Duganella sacchari</name>
    <dbReference type="NCBI Taxonomy" id="551987"/>
    <lineage>
        <taxon>Bacteria</taxon>
        <taxon>Pseudomonadati</taxon>
        <taxon>Pseudomonadota</taxon>
        <taxon>Betaproteobacteria</taxon>
        <taxon>Burkholderiales</taxon>
        <taxon>Oxalobacteraceae</taxon>
        <taxon>Telluria group</taxon>
        <taxon>Duganella</taxon>
    </lineage>
</organism>
<dbReference type="Pfam" id="PF00669">
    <property type="entry name" value="Flagellin_N"/>
    <property type="match status" value="1"/>
</dbReference>
<dbReference type="GO" id="GO:0005198">
    <property type="term" value="F:structural molecule activity"/>
    <property type="evidence" value="ECO:0007669"/>
    <property type="project" value="UniProtKB-UniRule"/>
</dbReference>
<feature type="domain" description="Flagellin C-terminal" evidence="5">
    <location>
        <begin position="399"/>
        <end position="484"/>
    </location>
</feature>
<dbReference type="InterPro" id="IPR042187">
    <property type="entry name" value="Flagellin_C_sub2"/>
</dbReference>